<dbReference type="GO" id="GO:0003825">
    <property type="term" value="F:alpha,alpha-trehalose-phosphate synthase (UDP-forming) activity"/>
    <property type="evidence" value="ECO:0007669"/>
    <property type="project" value="TreeGrafter"/>
</dbReference>
<dbReference type="CDD" id="cd03788">
    <property type="entry name" value="GT20_TPS"/>
    <property type="match status" value="1"/>
</dbReference>
<name>A0A512BNC0_9HYPH</name>
<comment type="caution">
    <text evidence="2">The sequence shown here is derived from an EMBL/GenBank/DDBJ whole genome shotgun (WGS) entry which is preliminary data.</text>
</comment>
<keyword evidence="3" id="KW-1185">Reference proteome</keyword>
<dbReference type="PANTHER" id="PTHR10788">
    <property type="entry name" value="TREHALOSE-6-PHOSPHATE SYNTHASE"/>
    <property type="match status" value="1"/>
</dbReference>
<dbReference type="GO" id="GO:0005992">
    <property type="term" value="P:trehalose biosynthetic process"/>
    <property type="evidence" value="ECO:0007669"/>
    <property type="project" value="InterPro"/>
</dbReference>
<dbReference type="InterPro" id="IPR001830">
    <property type="entry name" value="Glyco_trans_20"/>
</dbReference>
<evidence type="ECO:0000313" key="2">
    <source>
        <dbReference type="EMBL" id="GEO13367.1"/>
    </source>
</evidence>
<dbReference type="Pfam" id="PF00982">
    <property type="entry name" value="Glyco_transf_20"/>
    <property type="match status" value="1"/>
</dbReference>
<accession>A0A512BNC0</accession>
<reference evidence="2 3" key="1">
    <citation type="submission" date="2019-07" db="EMBL/GenBank/DDBJ databases">
        <title>Whole genome shotgun sequence of Microvirga aerophila NBRC 106136.</title>
        <authorList>
            <person name="Hosoyama A."/>
            <person name="Uohara A."/>
            <person name="Ohji S."/>
            <person name="Ichikawa N."/>
        </authorList>
    </citation>
    <scope>NUCLEOTIDE SEQUENCE [LARGE SCALE GENOMIC DNA]</scope>
    <source>
        <strain evidence="2 3">NBRC 106136</strain>
    </source>
</reference>
<dbReference type="Gene3D" id="3.40.50.2000">
    <property type="entry name" value="Glycogen Phosphorylase B"/>
    <property type="match status" value="2"/>
</dbReference>
<dbReference type="Proteomes" id="UP000321085">
    <property type="component" value="Unassembled WGS sequence"/>
</dbReference>
<dbReference type="EMBL" id="BJYU01000009">
    <property type="protein sequence ID" value="GEO13367.1"/>
    <property type="molecule type" value="Genomic_DNA"/>
</dbReference>
<evidence type="ECO:0000256" key="1">
    <source>
        <dbReference type="ARBA" id="ARBA00008799"/>
    </source>
</evidence>
<protein>
    <submittedName>
        <fullName evidence="2">Alpha,alpha-trehalose-phosphate synthase (UDP-forming)</fullName>
    </submittedName>
</protein>
<organism evidence="2 3">
    <name type="scientific">Microvirga aerophila</name>
    <dbReference type="NCBI Taxonomy" id="670291"/>
    <lineage>
        <taxon>Bacteria</taxon>
        <taxon>Pseudomonadati</taxon>
        <taxon>Pseudomonadota</taxon>
        <taxon>Alphaproteobacteria</taxon>
        <taxon>Hyphomicrobiales</taxon>
        <taxon>Methylobacteriaceae</taxon>
        <taxon>Microvirga</taxon>
    </lineage>
</organism>
<gene>
    <name evidence="2" type="ORF">MAE02_10630</name>
</gene>
<dbReference type="OrthoDB" id="9815690at2"/>
<proteinExistence type="inferred from homology"/>
<sequence length="495" mass="54551">MFTPISGLRIDPQQTNGDSGVPRLVVVSNRVAIPDPTGKGSAGGLAVALKEAFEAHRGLWFGWSGKVAAQPSTTPRIVDKGNVQYALMDLTPLDRQEYYNGFANRALWPIMHYRIGLSEFSRADYAGYLRVNRSFASALAGMIQPDDLIWVHDYHLIPLAAELRALGVTNRIGYFHHIPWPAPEVLGTLPGSQDLLRDITEYNLVGVQTDLDADNLRRGLVQEVGAIQRKGDLVELGEKQIRVKGFPIGIDVNSFQQAAKRSSTNRLVRQTVAGLGSRRLIIGIDRLDYSKGIPERMESFERFLIGNPDQRGQVTYLQVTPVSRSEVPEYATLSRVVNETLGRINGSLGEPGWVPIHYVNSTYPRPVLAGLNRLARVGLVTPMRDGMNLVAKEYVAAQDPEDPGMLVLSKFAGAAQQMTDALIVNPNDKIEVAEAIRDALYMGREERVARWERMMATITQCDIASWTASFLKDLSGGRSPGAGRILRPVQSAGQR</sequence>
<dbReference type="PANTHER" id="PTHR10788:SF106">
    <property type="entry name" value="BCDNA.GH08860"/>
    <property type="match status" value="1"/>
</dbReference>
<comment type="similarity">
    <text evidence="1">Belongs to the glycosyltransferase 20 family.</text>
</comment>
<dbReference type="SUPFAM" id="SSF53756">
    <property type="entry name" value="UDP-Glycosyltransferase/glycogen phosphorylase"/>
    <property type="match status" value="1"/>
</dbReference>
<dbReference type="AlphaFoldDB" id="A0A512BNC0"/>
<evidence type="ECO:0000313" key="3">
    <source>
        <dbReference type="Proteomes" id="UP000321085"/>
    </source>
</evidence>